<dbReference type="GO" id="GO:0003746">
    <property type="term" value="F:translation elongation factor activity"/>
    <property type="evidence" value="ECO:0007669"/>
    <property type="project" value="UniProtKB-KW"/>
</dbReference>
<dbReference type="PROSITE" id="PS00829">
    <property type="entry name" value="GREAB_1"/>
    <property type="match status" value="1"/>
</dbReference>
<evidence type="ECO:0000259" key="12">
    <source>
        <dbReference type="Pfam" id="PF03449"/>
    </source>
</evidence>
<dbReference type="InterPro" id="IPR022691">
    <property type="entry name" value="Tscrpt_elong_fac_GreA/B_N"/>
</dbReference>
<dbReference type="NCBIfam" id="TIGR01462">
    <property type="entry name" value="greA"/>
    <property type="match status" value="1"/>
</dbReference>
<comment type="similarity">
    <text evidence="1 9 10">Belongs to the GreA/GreB family.</text>
</comment>
<dbReference type="Pfam" id="PF01272">
    <property type="entry name" value="GreA_GreB"/>
    <property type="match status" value="1"/>
</dbReference>
<dbReference type="InterPro" id="IPR036953">
    <property type="entry name" value="GreA/GreB_C_sf"/>
</dbReference>
<evidence type="ECO:0000256" key="5">
    <source>
        <dbReference type="ARBA" id="ARBA00023125"/>
    </source>
</evidence>
<evidence type="ECO:0000256" key="6">
    <source>
        <dbReference type="ARBA" id="ARBA00023163"/>
    </source>
</evidence>
<evidence type="ECO:0000256" key="3">
    <source>
        <dbReference type="ARBA" id="ARBA00023015"/>
    </source>
</evidence>
<dbReference type="InterPro" id="IPR018151">
    <property type="entry name" value="TF_GreA/GreB_CS"/>
</dbReference>
<evidence type="ECO:0000256" key="7">
    <source>
        <dbReference type="ARBA" id="ARBA00024916"/>
    </source>
</evidence>
<dbReference type="PANTHER" id="PTHR30437">
    <property type="entry name" value="TRANSCRIPTION ELONGATION FACTOR GREA"/>
    <property type="match status" value="1"/>
</dbReference>
<sequence>MANEGVVLTHQGVKELEEKLEYLKTVRRLEIAEEIKTARAFGDLSENAEYDEAKNEQAKIEGEIVMLENMLRNATVVDQEDVDVQRVNVGTTVKVLDKEYDEEIEYKIVGSAEADLSTNKISNESPVGKALLGKKVGNLVKVETPGGIVRLKILDIHR</sequence>
<keyword evidence="5 9" id="KW-0238">DNA-binding</keyword>
<dbReference type="GO" id="GO:0032784">
    <property type="term" value="P:regulation of DNA-templated transcription elongation"/>
    <property type="evidence" value="ECO:0007669"/>
    <property type="project" value="UniProtKB-UniRule"/>
</dbReference>
<organism evidence="13">
    <name type="scientific">Christensenella massiliensis</name>
    <dbReference type="NCBI Taxonomy" id="1805714"/>
    <lineage>
        <taxon>Bacteria</taxon>
        <taxon>Bacillati</taxon>
        <taxon>Bacillota</taxon>
        <taxon>Clostridia</taxon>
        <taxon>Christensenellales</taxon>
        <taxon>Christensenellaceae</taxon>
        <taxon>Christensenella</taxon>
    </lineage>
</organism>
<accession>A0AAU8AB99</accession>
<dbReference type="InterPro" id="IPR023459">
    <property type="entry name" value="Tscrpt_elong_fac_GreA/B_fam"/>
</dbReference>
<dbReference type="InterPro" id="IPR028624">
    <property type="entry name" value="Tscrpt_elong_fac_GreA/B"/>
</dbReference>
<name>A0AAU8AB99_9FIRM</name>
<dbReference type="GO" id="GO:0070063">
    <property type="term" value="F:RNA polymerase binding"/>
    <property type="evidence" value="ECO:0007669"/>
    <property type="project" value="InterPro"/>
</dbReference>
<dbReference type="PANTHER" id="PTHR30437:SF4">
    <property type="entry name" value="TRANSCRIPTION ELONGATION FACTOR GREA"/>
    <property type="match status" value="1"/>
</dbReference>
<dbReference type="InterPro" id="IPR001437">
    <property type="entry name" value="Tscrpt_elong_fac_GreA/B_C"/>
</dbReference>
<dbReference type="GO" id="GO:0006354">
    <property type="term" value="P:DNA-templated transcription elongation"/>
    <property type="evidence" value="ECO:0007669"/>
    <property type="project" value="TreeGrafter"/>
</dbReference>
<dbReference type="PIRSF" id="PIRSF006092">
    <property type="entry name" value="GreA_GreB"/>
    <property type="match status" value="1"/>
</dbReference>
<dbReference type="Gene3D" id="1.10.287.180">
    <property type="entry name" value="Transcription elongation factor, GreA/GreB, N-terminal domain"/>
    <property type="match status" value="1"/>
</dbReference>
<dbReference type="SUPFAM" id="SSF46557">
    <property type="entry name" value="GreA transcript cleavage protein, N-terminal domain"/>
    <property type="match status" value="1"/>
</dbReference>
<dbReference type="Gene3D" id="3.10.50.30">
    <property type="entry name" value="Transcription elongation factor, GreA/GreB, C-terminal domain"/>
    <property type="match status" value="1"/>
</dbReference>
<evidence type="ECO:0000256" key="9">
    <source>
        <dbReference type="HAMAP-Rule" id="MF_00105"/>
    </source>
</evidence>
<dbReference type="EMBL" id="CP117826">
    <property type="protein sequence ID" value="XCC63094.1"/>
    <property type="molecule type" value="Genomic_DNA"/>
</dbReference>
<dbReference type="FunFam" id="3.10.50.30:FF:000001">
    <property type="entry name" value="Transcription elongation factor GreA"/>
    <property type="match status" value="1"/>
</dbReference>
<keyword evidence="6 9" id="KW-0804">Transcription</keyword>
<gene>
    <name evidence="9 13" type="primary">greA</name>
    <name evidence="13" type="ORF">PUP29_04045</name>
</gene>
<protein>
    <recommendedName>
        <fullName evidence="2 9">Transcription elongation factor GreA</fullName>
    </recommendedName>
    <alternativeName>
        <fullName evidence="8 9">Transcript cleavage factor GreA</fullName>
    </alternativeName>
</protein>
<dbReference type="SUPFAM" id="SSF54534">
    <property type="entry name" value="FKBP-like"/>
    <property type="match status" value="1"/>
</dbReference>
<feature type="domain" description="Transcription elongation factor GreA/GreB C-terminal" evidence="11">
    <location>
        <begin position="85"/>
        <end position="157"/>
    </location>
</feature>
<comment type="function">
    <text evidence="7 9 10">Necessary for efficient RNA polymerase transcription elongation past template-encoded arresting sites. The arresting sites in DNA have the property of trapping a certain fraction of elongating RNA polymerases that pass through, resulting in locked ternary complexes. Cleavage of the nascent transcript by cleavage factors such as GreA or GreB allows the resumption of elongation from the new 3'terminus. GreA releases sequences of 2 to 3 nucleotides.</text>
</comment>
<evidence type="ECO:0000256" key="1">
    <source>
        <dbReference type="ARBA" id="ARBA00008213"/>
    </source>
</evidence>
<evidence type="ECO:0000259" key="11">
    <source>
        <dbReference type="Pfam" id="PF01272"/>
    </source>
</evidence>
<keyword evidence="4" id="KW-0175">Coiled coil</keyword>
<evidence type="ECO:0000256" key="2">
    <source>
        <dbReference type="ARBA" id="ARBA00013729"/>
    </source>
</evidence>
<keyword evidence="13" id="KW-0251">Elongation factor</keyword>
<dbReference type="GO" id="GO:0003677">
    <property type="term" value="F:DNA binding"/>
    <property type="evidence" value="ECO:0007669"/>
    <property type="project" value="UniProtKB-UniRule"/>
</dbReference>
<dbReference type="InterPro" id="IPR036805">
    <property type="entry name" value="Tscrpt_elong_fac_GreA/B_N_sf"/>
</dbReference>
<evidence type="ECO:0000256" key="8">
    <source>
        <dbReference type="ARBA" id="ARBA00030776"/>
    </source>
</evidence>
<dbReference type="AlphaFoldDB" id="A0AAU8AB99"/>
<dbReference type="NCBIfam" id="NF001263">
    <property type="entry name" value="PRK00226.1-4"/>
    <property type="match status" value="1"/>
</dbReference>
<evidence type="ECO:0000256" key="10">
    <source>
        <dbReference type="RuleBase" id="RU000556"/>
    </source>
</evidence>
<reference evidence="13" key="1">
    <citation type="submission" date="2023-02" db="EMBL/GenBank/DDBJ databases">
        <title>Gut commensal Christensenella minuta modulates host metabolism via a new class of secondary bile acids.</title>
        <authorList>
            <person name="Liu C."/>
        </authorList>
    </citation>
    <scope>NUCLEOTIDE SEQUENCE</scope>
    <source>
        <strain evidence="13">CA70</strain>
    </source>
</reference>
<evidence type="ECO:0000256" key="4">
    <source>
        <dbReference type="ARBA" id="ARBA00023054"/>
    </source>
</evidence>
<dbReference type="Pfam" id="PF03449">
    <property type="entry name" value="GreA_GreB_N"/>
    <property type="match status" value="1"/>
</dbReference>
<dbReference type="HAMAP" id="MF_00105">
    <property type="entry name" value="GreA_GreB"/>
    <property type="match status" value="1"/>
</dbReference>
<evidence type="ECO:0000313" key="13">
    <source>
        <dbReference type="EMBL" id="XCC63094.1"/>
    </source>
</evidence>
<dbReference type="InterPro" id="IPR006359">
    <property type="entry name" value="Tscrpt_elong_fac_GreA"/>
</dbReference>
<dbReference type="FunFam" id="1.10.287.180:FF:000001">
    <property type="entry name" value="Transcription elongation factor GreA"/>
    <property type="match status" value="1"/>
</dbReference>
<proteinExistence type="inferred from homology"/>
<keyword evidence="3 9" id="KW-0805">Transcription regulation</keyword>
<dbReference type="RefSeq" id="WP_079547054.1">
    <property type="nucleotide sequence ID" value="NZ_CP117826.1"/>
</dbReference>
<feature type="domain" description="Transcription elongation factor GreA/GreB N-terminal" evidence="12">
    <location>
        <begin position="7"/>
        <end position="76"/>
    </location>
</feature>
<keyword evidence="13" id="KW-0648">Protein biosynthesis</keyword>